<organism evidence="1 2">
    <name type="scientific">Diphasiastrum complanatum</name>
    <name type="common">Issler's clubmoss</name>
    <name type="synonym">Lycopodium complanatum</name>
    <dbReference type="NCBI Taxonomy" id="34168"/>
    <lineage>
        <taxon>Eukaryota</taxon>
        <taxon>Viridiplantae</taxon>
        <taxon>Streptophyta</taxon>
        <taxon>Embryophyta</taxon>
        <taxon>Tracheophyta</taxon>
        <taxon>Lycopodiopsida</taxon>
        <taxon>Lycopodiales</taxon>
        <taxon>Lycopodiaceae</taxon>
        <taxon>Lycopodioideae</taxon>
        <taxon>Diphasiastrum</taxon>
    </lineage>
</organism>
<protein>
    <submittedName>
        <fullName evidence="1">Uncharacterized protein</fullName>
    </submittedName>
</protein>
<name>A0ACC2AZB1_DIPCM</name>
<gene>
    <name evidence="1" type="ORF">O6H91_18G016100</name>
</gene>
<proteinExistence type="predicted"/>
<dbReference type="EMBL" id="CM055109">
    <property type="protein sequence ID" value="KAJ7522542.1"/>
    <property type="molecule type" value="Genomic_DNA"/>
</dbReference>
<keyword evidence="2" id="KW-1185">Reference proteome</keyword>
<evidence type="ECO:0000313" key="1">
    <source>
        <dbReference type="EMBL" id="KAJ7522542.1"/>
    </source>
</evidence>
<reference evidence="2" key="1">
    <citation type="journal article" date="2024" name="Proc. Natl. Acad. Sci. U.S.A.">
        <title>Extraordinary preservation of gene collinearity over three hundred million years revealed in homosporous lycophytes.</title>
        <authorList>
            <person name="Li C."/>
            <person name="Wickell D."/>
            <person name="Kuo L.Y."/>
            <person name="Chen X."/>
            <person name="Nie B."/>
            <person name="Liao X."/>
            <person name="Peng D."/>
            <person name="Ji J."/>
            <person name="Jenkins J."/>
            <person name="Williams M."/>
            <person name="Shu S."/>
            <person name="Plott C."/>
            <person name="Barry K."/>
            <person name="Rajasekar S."/>
            <person name="Grimwood J."/>
            <person name="Han X."/>
            <person name="Sun S."/>
            <person name="Hou Z."/>
            <person name="He W."/>
            <person name="Dai G."/>
            <person name="Sun C."/>
            <person name="Schmutz J."/>
            <person name="Leebens-Mack J.H."/>
            <person name="Li F.W."/>
            <person name="Wang L."/>
        </authorList>
    </citation>
    <scope>NUCLEOTIDE SEQUENCE [LARGE SCALE GENOMIC DNA]</scope>
    <source>
        <strain evidence="2">cv. PW_Plant_1</strain>
    </source>
</reference>
<accession>A0ACC2AZB1</accession>
<dbReference type="Proteomes" id="UP001162992">
    <property type="component" value="Chromosome 18"/>
</dbReference>
<sequence length="874" mass="97911">MPAPASKLASLSRKRRRKQQKTASTLPLLPPEIGEDELEVSEEDVEFVKKHRKYAGFISNLDTNGITRHVMGIKPEWEGEGLEKFYERKGKKFFSSKEDENSGLLVVDPADALPIKTLEGQLHYRSTAAKEKDTADRTMGNGAARVVPTTIVRSREVDQVNDVGRSLDEIGVETRKHLKDVKKQDKEKHGKKRSVGLASSQDLQELDVYISKEERRVNIKSHIAELGTLLLENPEENLPALKELMDMCSDSDERISQLAMLSLMAIFKDLVPGYRIRLPTAKELETQVSKEVQKLRDYESSLLRSYQRYVQMLIKSRKSHSRQKASLRCMCGLLEAIPHFNYRENLLAAVIRQMNSSDAACRIMSRDSIQSLFKNEGKHGGEATVEAVQMIADFVKLNNCLLHPAVLEVFICLSFDDDLARSTDTGSVVSTGRKDNKRLDPKVVSKHQGKRDKKARKQVLANELKKEVESDFKEALAQPDVIERKKLQTMALSAVFETYFRVLKSTESSCVDRIKDLKAATPLTKANDLGDHPLLGVSLEGLTKFTQLISVEYLGDLLRLLCKLVGGSDSVTQQECQSNLNLEERLHCCIVAFKIVRNNLGALNVDLREFYVHFYNLLLEYKPLSDHKSDLLLAQALQAILLEGRQHDMQRVAAFVKRLAGLCLSLGSAAAMSVLVAVQQLLQRNKQCCNMLENDRGGGAVGGTIALYQPFAVDPDLSGALSSILWELNLLGKHYHPAVAKLAAQISSMASSEFVPATMTSLDAVASYSTEEGGFRPAVQPPRKISKRRSYKSSNSSSLVAASEVVQVQGDSQIAFASHFRLLKEFRDNELLRKELTRAQSKLELYKEYKHGKNISRLIKRKKNTRKADLRTSK</sequence>
<evidence type="ECO:0000313" key="2">
    <source>
        <dbReference type="Proteomes" id="UP001162992"/>
    </source>
</evidence>
<comment type="caution">
    <text evidence="1">The sequence shown here is derived from an EMBL/GenBank/DDBJ whole genome shotgun (WGS) entry which is preliminary data.</text>
</comment>